<dbReference type="Proteomes" id="UP000313359">
    <property type="component" value="Unassembled WGS sequence"/>
</dbReference>
<dbReference type="EMBL" id="ML122271">
    <property type="protein sequence ID" value="RPD59322.1"/>
    <property type="molecule type" value="Genomic_DNA"/>
</dbReference>
<name>A0A5C2S6F2_9APHY</name>
<dbReference type="OrthoDB" id="2755887at2759"/>
<feature type="region of interest" description="Disordered" evidence="1">
    <location>
        <begin position="121"/>
        <end position="143"/>
    </location>
</feature>
<organism evidence="3 4">
    <name type="scientific">Lentinus tigrinus ALCF2SS1-6</name>
    <dbReference type="NCBI Taxonomy" id="1328759"/>
    <lineage>
        <taxon>Eukaryota</taxon>
        <taxon>Fungi</taxon>
        <taxon>Dikarya</taxon>
        <taxon>Basidiomycota</taxon>
        <taxon>Agaricomycotina</taxon>
        <taxon>Agaricomycetes</taxon>
        <taxon>Polyporales</taxon>
        <taxon>Polyporaceae</taxon>
        <taxon>Lentinus</taxon>
    </lineage>
</organism>
<dbReference type="Pfam" id="PF17667">
    <property type="entry name" value="Pkinase_fungal"/>
    <property type="match status" value="1"/>
</dbReference>
<gene>
    <name evidence="3" type="ORF">L227DRAFT_654306</name>
</gene>
<evidence type="ECO:0000259" key="2">
    <source>
        <dbReference type="Pfam" id="PF17667"/>
    </source>
</evidence>
<reference evidence="3" key="1">
    <citation type="journal article" date="2018" name="Genome Biol. Evol.">
        <title>Genomics and development of Lentinus tigrinus, a white-rot wood-decaying mushroom with dimorphic fruiting bodies.</title>
        <authorList>
            <person name="Wu B."/>
            <person name="Xu Z."/>
            <person name="Knudson A."/>
            <person name="Carlson A."/>
            <person name="Chen N."/>
            <person name="Kovaka S."/>
            <person name="LaButti K."/>
            <person name="Lipzen A."/>
            <person name="Pennachio C."/>
            <person name="Riley R."/>
            <person name="Schakwitz W."/>
            <person name="Umezawa K."/>
            <person name="Ohm R.A."/>
            <person name="Grigoriev I.V."/>
            <person name="Nagy L.G."/>
            <person name="Gibbons J."/>
            <person name="Hibbett D."/>
        </authorList>
    </citation>
    <scope>NUCLEOTIDE SEQUENCE [LARGE SCALE GENOMIC DNA]</scope>
    <source>
        <strain evidence="3">ALCF2SS1-6</strain>
    </source>
</reference>
<feature type="domain" description="Fungal-type protein kinase" evidence="2">
    <location>
        <begin position="146"/>
        <end position="347"/>
    </location>
</feature>
<evidence type="ECO:0000313" key="4">
    <source>
        <dbReference type="Proteomes" id="UP000313359"/>
    </source>
</evidence>
<keyword evidence="4" id="KW-1185">Reference proteome</keyword>
<proteinExistence type="predicted"/>
<accession>A0A5C2S6F2</accession>
<evidence type="ECO:0000313" key="3">
    <source>
        <dbReference type="EMBL" id="RPD59322.1"/>
    </source>
</evidence>
<dbReference type="InterPro" id="IPR040976">
    <property type="entry name" value="Pkinase_fungal"/>
</dbReference>
<sequence length="387" mass="43688">MSHRLSHESVIPTFIPEHKGKTRRPPVMPTKLAKIIDKASSTKQIAAAWEQWLNEDQGPCPGYRIAMSQDKSALKDKKTGSNDKWRKIVAALYKEEDAPTDGRQSWETSQLLIEFNSPLVHEDYDSDSTSDDEDGDGGGEKRRNVEQQITTYVENALSLQHRGAMFFLLVHGNCLWVKRWDRSGISTESFKYTSERARLRDILWGFSRLDAGQQGFDTTAILLTSDSDEYKLMDDLKIDHDGTDISEADGTVVTKAQEQYTFHFVRKAFAESIADGVPRYCMTVPVGNEERRFLVGKATFVSTRITGRGTRGFVAWDVTGKRFTFLKDAWRRRHQTVSTEGQVLRNLMTGFMGLNTMATSFAPCSPPLPLLAPFIPLQHRSAPRSTV</sequence>
<protein>
    <recommendedName>
        <fullName evidence="2">Fungal-type protein kinase domain-containing protein</fullName>
    </recommendedName>
</protein>
<feature type="compositionally biased region" description="Acidic residues" evidence="1">
    <location>
        <begin position="124"/>
        <end position="137"/>
    </location>
</feature>
<dbReference type="AlphaFoldDB" id="A0A5C2S6F2"/>
<evidence type="ECO:0000256" key="1">
    <source>
        <dbReference type="SAM" id="MobiDB-lite"/>
    </source>
</evidence>